<comment type="caution">
    <text evidence="1">The sequence shown here is derived from an EMBL/GenBank/DDBJ whole genome shotgun (WGS) entry which is preliminary data.</text>
</comment>
<gene>
    <name evidence="1" type="ORF">K8V20_07100</name>
</gene>
<evidence type="ECO:0000313" key="2">
    <source>
        <dbReference type="Proteomes" id="UP000782880"/>
    </source>
</evidence>
<feature type="non-terminal residue" evidence="1">
    <location>
        <position position="1"/>
    </location>
</feature>
<dbReference type="AlphaFoldDB" id="A0A921IJS7"/>
<reference evidence="1" key="2">
    <citation type="submission" date="2021-09" db="EMBL/GenBank/DDBJ databases">
        <authorList>
            <person name="Gilroy R."/>
        </authorList>
    </citation>
    <scope>NUCLEOTIDE SEQUENCE</scope>
    <source>
        <strain evidence="1">ChiBcec21-2208</strain>
    </source>
</reference>
<protein>
    <submittedName>
        <fullName evidence="1">Uncharacterized protein</fullName>
    </submittedName>
</protein>
<evidence type="ECO:0000313" key="1">
    <source>
        <dbReference type="EMBL" id="HJG28396.1"/>
    </source>
</evidence>
<reference evidence="1" key="1">
    <citation type="journal article" date="2021" name="PeerJ">
        <title>Extensive microbial diversity within the chicken gut microbiome revealed by metagenomics and culture.</title>
        <authorList>
            <person name="Gilroy R."/>
            <person name="Ravi A."/>
            <person name="Getino M."/>
            <person name="Pursley I."/>
            <person name="Horton D.L."/>
            <person name="Alikhan N.F."/>
            <person name="Baker D."/>
            <person name="Gharbi K."/>
            <person name="Hall N."/>
            <person name="Watson M."/>
            <person name="Adriaenssens E.M."/>
            <person name="Foster-Nyarko E."/>
            <person name="Jarju S."/>
            <person name="Secka A."/>
            <person name="Antonio M."/>
            <person name="Oren A."/>
            <person name="Chaudhuri R.R."/>
            <person name="La Ragione R."/>
            <person name="Hildebrand F."/>
            <person name="Pallen M.J."/>
        </authorList>
    </citation>
    <scope>NUCLEOTIDE SEQUENCE</scope>
    <source>
        <strain evidence="1">ChiBcec21-2208</strain>
    </source>
</reference>
<organism evidence="1 2">
    <name type="scientific">Subdoligranulum variabile</name>
    <dbReference type="NCBI Taxonomy" id="214851"/>
    <lineage>
        <taxon>Bacteria</taxon>
        <taxon>Bacillati</taxon>
        <taxon>Bacillota</taxon>
        <taxon>Clostridia</taxon>
        <taxon>Eubacteriales</taxon>
        <taxon>Oscillospiraceae</taxon>
        <taxon>Subdoligranulum</taxon>
    </lineage>
</organism>
<name>A0A921IJS7_9FIRM</name>
<accession>A0A921IJS7</accession>
<dbReference type="EMBL" id="DYVE01000182">
    <property type="protein sequence ID" value="HJG28396.1"/>
    <property type="molecule type" value="Genomic_DNA"/>
</dbReference>
<sequence length="101" mass="11589">SRINAYRGLRRTLVAFRPSLSQPRMIIAHVSRCCKCFLGDFLNFFEKILRFAERRSALSPKEHPCRIFAIRQNSSPLFAESTTLSVSAFFCKSTGSTHRFV</sequence>
<dbReference type="Proteomes" id="UP000782880">
    <property type="component" value="Unassembled WGS sequence"/>
</dbReference>
<proteinExistence type="predicted"/>